<reference evidence="2" key="1">
    <citation type="submission" date="2021-12" db="EMBL/GenBank/DDBJ databases">
        <authorList>
            <person name="King R."/>
        </authorList>
    </citation>
    <scope>NUCLEOTIDE SEQUENCE</scope>
</reference>
<dbReference type="PANTHER" id="PTHR21193">
    <property type="entry name" value="OXIDOREDUCTASE-LIKE DOMAIN-CONTAINING PROTEIN 1"/>
    <property type="match status" value="1"/>
</dbReference>
<protein>
    <recommendedName>
        <fullName evidence="1">Oxidoreductase-like domain-containing protein</fullName>
    </recommendedName>
</protein>
<dbReference type="AlphaFoldDB" id="A0A9P0G1A6"/>
<accession>A0A9P0G1A6</accession>
<feature type="domain" description="Oxidoreductase-like" evidence="1">
    <location>
        <begin position="10"/>
        <end position="34"/>
    </location>
</feature>
<dbReference type="GO" id="GO:0005739">
    <property type="term" value="C:mitochondrion"/>
    <property type="evidence" value="ECO:0007669"/>
    <property type="project" value="TreeGrafter"/>
</dbReference>
<sequence length="99" mass="11259">MELFSQLELPEEPTNCCMSGCANCVWIEYAKELQTVFHGSTRKNGIHRLEKCLCSKMTIASSHYFNANDQLFTAVAEYVKIGFKQINPVSIRKCFSSKN</sequence>
<dbReference type="Proteomes" id="UP001152759">
    <property type="component" value="Chromosome 2"/>
</dbReference>
<organism evidence="2 3">
    <name type="scientific">Bemisia tabaci</name>
    <name type="common">Sweetpotato whitefly</name>
    <name type="synonym">Aleurodes tabaci</name>
    <dbReference type="NCBI Taxonomy" id="7038"/>
    <lineage>
        <taxon>Eukaryota</taxon>
        <taxon>Metazoa</taxon>
        <taxon>Ecdysozoa</taxon>
        <taxon>Arthropoda</taxon>
        <taxon>Hexapoda</taxon>
        <taxon>Insecta</taxon>
        <taxon>Pterygota</taxon>
        <taxon>Neoptera</taxon>
        <taxon>Paraneoptera</taxon>
        <taxon>Hemiptera</taxon>
        <taxon>Sternorrhyncha</taxon>
        <taxon>Aleyrodoidea</taxon>
        <taxon>Aleyrodidae</taxon>
        <taxon>Aleyrodinae</taxon>
        <taxon>Bemisia</taxon>
    </lineage>
</organism>
<keyword evidence="3" id="KW-1185">Reference proteome</keyword>
<dbReference type="InterPro" id="IPR039251">
    <property type="entry name" value="OXLD1"/>
</dbReference>
<dbReference type="InterPro" id="IPR019180">
    <property type="entry name" value="Oxidoreductase-like_N"/>
</dbReference>
<name>A0A9P0G1A6_BEMTA</name>
<evidence type="ECO:0000259" key="1">
    <source>
        <dbReference type="Pfam" id="PF09791"/>
    </source>
</evidence>
<gene>
    <name evidence="2" type="ORF">BEMITA_LOCUS3580</name>
</gene>
<evidence type="ECO:0000313" key="3">
    <source>
        <dbReference type="Proteomes" id="UP001152759"/>
    </source>
</evidence>
<dbReference type="EMBL" id="OU963863">
    <property type="protein sequence ID" value="CAH0765338.1"/>
    <property type="molecule type" value="Genomic_DNA"/>
</dbReference>
<dbReference type="Pfam" id="PF09791">
    <property type="entry name" value="Oxidored-like"/>
    <property type="match status" value="1"/>
</dbReference>
<proteinExistence type="predicted"/>
<evidence type="ECO:0000313" key="2">
    <source>
        <dbReference type="EMBL" id="CAH0765338.1"/>
    </source>
</evidence>
<dbReference type="PANTHER" id="PTHR21193:SF3">
    <property type="entry name" value="OXIDOREDUCTASE-LIKE DOMAIN-CONTAINING PROTEIN 1"/>
    <property type="match status" value="1"/>
</dbReference>